<dbReference type="InterPro" id="IPR023827">
    <property type="entry name" value="Peptidase_S8_Asp-AS"/>
</dbReference>
<dbReference type="PROSITE" id="PS51892">
    <property type="entry name" value="SUBTILASE"/>
    <property type="match status" value="1"/>
</dbReference>
<dbReference type="InterPro" id="IPR034202">
    <property type="entry name" value="Subtilisin_Carlsberg-like"/>
</dbReference>
<evidence type="ECO:0000256" key="1">
    <source>
        <dbReference type="ARBA" id="ARBA00011073"/>
    </source>
</evidence>
<dbReference type="PANTHER" id="PTHR43399">
    <property type="entry name" value="SUBTILISIN-RELATED"/>
    <property type="match status" value="1"/>
</dbReference>
<dbReference type="STRING" id="1027249.SAMN05216179_0045"/>
<keyword evidence="3 5" id="KW-0378">Hydrolase</keyword>
<evidence type="ECO:0000256" key="5">
    <source>
        <dbReference type="PROSITE-ProRule" id="PRU01240"/>
    </source>
</evidence>
<dbReference type="InterPro" id="IPR015500">
    <property type="entry name" value="Peptidase_S8_subtilisin-rel"/>
</dbReference>
<dbReference type="PROSITE" id="PS00136">
    <property type="entry name" value="SUBTILASE_ASP"/>
    <property type="match status" value="1"/>
</dbReference>
<evidence type="ECO:0000256" key="4">
    <source>
        <dbReference type="ARBA" id="ARBA00022825"/>
    </source>
</evidence>
<accession>A0A1M7IGD2</accession>
<dbReference type="GO" id="GO:0006508">
    <property type="term" value="P:proteolysis"/>
    <property type="evidence" value="ECO:0007669"/>
    <property type="project" value="UniProtKB-KW"/>
</dbReference>
<dbReference type="Proteomes" id="UP000184184">
    <property type="component" value="Unassembled WGS sequence"/>
</dbReference>
<keyword evidence="2 5" id="KW-0645">Protease</keyword>
<evidence type="ECO:0000256" key="6">
    <source>
        <dbReference type="RuleBase" id="RU003355"/>
    </source>
</evidence>
<dbReference type="SUPFAM" id="SSF52743">
    <property type="entry name" value="Subtilisin-like"/>
    <property type="match status" value="1"/>
</dbReference>
<dbReference type="InterPro" id="IPR022398">
    <property type="entry name" value="Peptidase_S8_His-AS"/>
</dbReference>
<keyword evidence="9" id="KW-1185">Reference proteome</keyword>
<dbReference type="InterPro" id="IPR000209">
    <property type="entry name" value="Peptidase_S8/S53_dom"/>
</dbReference>
<name>A0A1M7IGD2_9BACI</name>
<feature type="active site" description="Charge relay system" evidence="5">
    <location>
        <position position="86"/>
    </location>
</feature>
<gene>
    <name evidence="8" type="ORF">SAMN05216179_0045</name>
</gene>
<evidence type="ECO:0000256" key="3">
    <source>
        <dbReference type="ARBA" id="ARBA00022801"/>
    </source>
</evidence>
<evidence type="ECO:0000256" key="2">
    <source>
        <dbReference type="ARBA" id="ARBA00022670"/>
    </source>
</evidence>
<dbReference type="PANTHER" id="PTHR43399:SF4">
    <property type="entry name" value="CELL WALL-ASSOCIATED PROTEASE"/>
    <property type="match status" value="1"/>
</dbReference>
<dbReference type="AlphaFoldDB" id="A0A1M7IGD2"/>
<dbReference type="CDD" id="cd07477">
    <property type="entry name" value="Peptidases_S8_Subtilisin_subset"/>
    <property type="match status" value="1"/>
</dbReference>
<evidence type="ECO:0000313" key="8">
    <source>
        <dbReference type="EMBL" id="SHM39770.1"/>
    </source>
</evidence>
<proteinExistence type="inferred from homology"/>
<organism evidence="8 9">
    <name type="scientific">Gracilibacillus kekensis</name>
    <dbReference type="NCBI Taxonomy" id="1027249"/>
    <lineage>
        <taxon>Bacteria</taxon>
        <taxon>Bacillati</taxon>
        <taxon>Bacillota</taxon>
        <taxon>Bacilli</taxon>
        <taxon>Bacillales</taxon>
        <taxon>Bacillaceae</taxon>
        <taxon>Gracilibacillus</taxon>
    </lineage>
</organism>
<evidence type="ECO:0000259" key="7">
    <source>
        <dbReference type="Pfam" id="PF00082"/>
    </source>
</evidence>
<feature type="active site" description="Charge relay system" evidence="5">
    <location>
        <position position="49"/>
    </location>
</feature>
<dbReference type="InterPro" id="IPR023828">
    <property type="entry name" value="Peptidase_S8_Ser-AS"/>
</dbReference>
<dbReference type="Gene3D" id="3.40.50.200">
    <property type="entry name" value="Peptidase S8/S53 domain"/>
    <property type="match status" value="1"/>
</dbReference>
<dbReference type="OrthoDB" id="9798386at2"/>
<feature type="domain" description="Peptidase S8/S53" evidence="7">
    <location>
        <begin position="40"/>
        <end position="301"/>
    </location>
</feature>
<dbReference type="EMBL" id="FRCZ01000001">
    <property type="protein sequence ID" value="SHM39770.1"/>
    <property type="molecule type" value="Genomic_DNA"/>
</dbReference>
<dbReference type="InterPro" id="IPR036852">
    <property type="entry name" value="Peptidase_S8/S53_dom_sf"/>
</dbReference>
<dbReference type="PRINTS" id="PR00723">
    <property type="entry name" value="SUBTILISIN"/>
</dbReference>
<dbReference type="Pfam" id="PF00082">
    <property type="entry name" value="Peptidase_S8"/>
    <property type="match status" value="1"/>
</dbReference>
<evidence type="ECO:0000313" key="9">
    <source>
        <dbReference type="Proteomes" id="UP000184184"/>
    </source>
</evidence>
<protein>
    <submittedName>
        <fullName evidence="8">Type II signal peptidase. Serine peptidase. MEROPS family S08A</fullName>
    </submittedName>
</protein>
<dbReference type="InterPro" id="IPR051048">
    <property type="entry name" value="Peptidase_S8/S53_subtilisin"/>
</dbReference>
<sequence length="331" mass="36153">MAQIKLIPYQVESTEDHADEVPSGVQLIKAPEKWHKGYKGNQVVVAVIDTGCDTNHPDLKDRIVGGRNFTKENYGIPSDLSDDNGHGTHVAGTIAANINGHGVAGVAPKSQLLILKAFDKNGKGEMESIIKAIEYAIRWRGNRNERVRVISMSCGTSQNNKRLHQAIQQAVRNDILVVCAAGNNGDGTSETTERNYPGYYKEVMQVGAVDLDRKLADFSNTNDEIDMVAPGVKIKSTYPGNKYATMSGTSMATPHVSGAAAIIVEQMEKEFGRRLTEPEIYAQLVKSTIPLQYSKRIEGNGLLMLGTDHNSSNQNNSQIQGKPYIISEARI</sequence>
<comment type="similarity">
    <text evidence="1 5 6">Belongs to the peptidase S8 family.</text>
</comment>
<keyword evidence="4 5" id="KW-0720">Serine protease</keyword>
<dbReference type="RefSeq" id="WP_073198556.1">
    <property type="nucleotide sequence ID" value="NZ_FRCZ01000001.1"/>
</dbReference>
<dbReference type="GO" id="GO:0004252">
    <property type="term" value="F:serine-type endopeptidase activity"/>
    <property type="evidence" value="ECO:0007669"/>
    <property type="project" value="UniProtKB-UniRule"/>
</dbReference>
<dbReference type="PROSITE" id="PS00137">
    <property type="entry name" value="SUBTILASE_HIS"/>
    <property type="match status" value="1"/>
</dbReference>
<feature type="active site" description="Charge relay system" evidence="5">
    <location>
        <position position="250"/>
    </location>
</feature>
<reference evidence="8 9" key="1">
    <citation type="submission" date="2016-11" db="EMBL/GenBank/DDBJ databases">
        <authorList>
            <person name="Jaros S."/>
            <person name="Januszkiewicz K."/>
            <person name="Wedrychowicz H."/>
        </authorList>
    </citation>
    <scope>NUCLEOTIDE SEQUENCE [LARGE SCALE GENOMIC DNA]</scope>
    <source>
        <strain evidence="8 9">CGMCC 1.10681</strain>
    </source>
</reference>
<dbReference type="PROSITE" id="PS00138">
    <property type="entry name" value="SUBTILASE_SER"/>
    <property type="match status" value="1"/>
</dbReference>